<dbReference type="InterPro" id="IPR038501">
    <property type="entry name" value="Spore_GerAC_C_sf"/>
</dbReference>
<comment type="similarity">
    <text evidence="2">Belongs to the GerABKC lipoprotein family.</text>
</comment>
<evidence type="ECO:0000256" key="1">
    <source>
        <dbReference type="ARBA" id="ARBA00004635"/>
    </source>
</evidence>
<gene>
    <name evidence="10" type="ORF">PGLA_15820</name>
</gene>
<feature type="domain" description="Spore germination protein N-terminal" evidence="9">
    <location>
        <begin position="22"/>
        <end position="198"/>
    </location>
</feature>
<keyword evidence="4" id="KW-0732">Signal</keyword>
<dbReference type="InterPro" id="IPR008844">
    <property type="entry name" value="Spore_GerAC-like"/>
</dbReference>
<evidence type="ECO:0000256" key="4">
    <source>
        <dbReference type="ARBA" id="ARBA00022729"/>
    </source>
</evidence>
<dbReference type="Pfam" id="PF05504">
    <property type="entry name" value="Spore_GerAC"/>
    <property type="match status" value="1"/>
</dbReference>
<evidence type="ECO:0000256" key="7">
    <source>
        <dbReference type="ARBA" id="ARBA00023288"/>
    </source>
</evidence>
<dbReference type="PANTHER" id="PTHR35789">
    <property type="entry name" value="SPORE GERMINATION PROTEIN B3"/>
    <property type="match status" value="1"/>
</dbReference>
<keyword evidence="7" id="KW-0449">Lipoprotein</keyword>
<sequence length="383" mass="43422">MIPLRRLFGIVISLALLSGCWDAKEIQNIAYVTALGFDYVDGKYKAYAQVLNFSNIAKNEATEIGKLVPAWIGQGEGKTVTESMSSLYSTSQQRVLWGHVRTIIYSENLLKQAKIQNIYSAVNRYREIRYNILMYGTKEPITKIFAQKSLLNFSPIESILSTPEQVYSQLSLIKPVYGYKVIADSNEGGGSCMLPSLAIDNKTWLEDEQKKPMLKMNGAYMLNNHKLAGWMSVEDLKGSRWLDRDLERTLTNVPDRGDPVATVVLINPHNAITPIIVDGKVHYDVKITVQAYLDELIESISEPNLEKETAKVLVSQIRNTFNKGLTIKSDVLNLEDSLYRSNPHKWHKLHQEKEDAFLLTKDSLHDVEVKVHFIHGGKYKSKM</sequence>
<evidence type="ECO:0000256" key="3">
    <source>
        <dbReference type="ARBA" id="ARBA00022544"/>
    </source>
</evidence>
<dbReference type="NCBIfam" id="TIGR02887">
    <property type="entry name" value="spore_ger_x_C"/>
    <property type="match status" value="1"/>
</dbReference>
<dbReference type="RefSeq" id="WP_068534379.1">
    <property type="nucleotide sequence ID" value="NZ_LVJH01000027.1"/>
</dbReference>
<dbReference type="Gene3D" id="3.30.300.210">
    <property type="entry name" value="Nutrient germinant receptor protein C, domain 3"/>
    <property type="match status" value="1"/>
</dbReference>
<dbReference type="InterPro" id="IPR057336">
    <property type="entry name" value="GerAC_N"/>
</dbReference>
<dbReference type="GO" id="GO:0016020">
    <property type="term" value="C:membrane"/>
    <property type="evidence" value="ECO:0007669"/>
    <property type="project" value="UniProtKB-SubCell"/>
</dbReference>
<dbReference type="Proteomes" id="UP000076967">
    <property type="component" value="Unassembled WGS sequence"/>
</dbReference>
<dbReference type="Pfam" id="PF25198">
    <property type="entry name" value="Spore_GerAC_N"/>
    <property type="match status" value="1"/>
</dbReference>
<keyword evidence="11" id="KW-1185">Reference proteome</keyword>
<reference evidence="10 11" key="1">
    <citation type="submission" date="2016-03" db="EMBL/GenBank/DDBJ databases">
        <title>Draft genome sequence of Paenibacillus glacialis DSM 22343.</title>
        <authorList>
            <person name="Shin S.-K."/>
            <person name="Yi H."/>
        </authorList>
    </citation>
    <scope>NUCLEOTIDE SEQUENCE [LARGE SCALE GENOMIC DNA]</scope>
    <source>
        <strain evidence="10 11">DSM 22343</strain>
    </source>
</reference>
<keyword evidence="5" id="KW-0472">Membrane</keyword>
<dbReference type="PROSITE" id="PS51257">
    <property type="entry name" value="PROKAR_LIPOPROTEIN"/>
    <property type="match status" value="1"/>
</dbReference>
<dbReference type="AlphaFoldDB" id="A0A168K9K0"/>
<organism evidence="10 11">
    <name type="scientific">Paenibacillus glacialis</name>
    <dbReference type="NCBI Taxonomy" id="494026"/>
    <lineage>
        <taxon>Bacteria</taxon>
        <taxon>Bacillati</taxon>
        <taxon>Bacillota</taxon>
        <taxon>Bacilli</taxon>
        <taxon>Bacillales</taxon>
        <taxon>Paenibacillaceae</taxon>
        <taxon>Paenibacillus</taxon>
    </lineage>
</organism>
<dbReference type="GO" id="GO:0009847">
    <property type="term" value="P:spore germination"/>
    <property type="evidence" value="ECO:0007669"/>
    <property type="project" value="InterPro"/>
</dbReference>
<dbReference type="STRING" id="494026.PGLA_15820"/>
<name>A0A168K9K0_9BACL</name>
<protein>
    <submittedName>
        <fullName evidence="10">Uncharacterized protein</fullName>
    </submittedName>
</protein>
<comment type="subcellular location">
    <subcellularLocation>
        <location evidence="1">Membrane</location>
        <topology evidence="1">Lipid-anchor</topology>
    </subcellularLocation>
</comment>
<feature type="domain" description="Spore germination GerAC-like C-terminal" evidence="8">
    <location>
        <begin position="217"/>
        <end position="373"/>
    </location>
</feature>
<accession>A0A168K9K0</accession>
<evidence type="ECO:0000313" key="11">
    <source>
        <dbReference type="Proteomes" id="UP000076967"/>
    </source>
</evidence>
<dbReference type="EMBL" id="LVJH01000027">
    <property type="protein sequence ID" value="OAB41736.1"/>
    <property type="molecule type" value="Genomic_DNA"/>
</dbReference>
<keyword evidence="6" id="KW-0564">Palmitate</keyword>
<dbReference type="PANTHER" id="PTHR35789:SF1">
    <property type="entry name" value="SPORE GERMINATION PROTEIN B3"/>
    <property type="match status" value="1"/>
</dbReference>
<dbReference type="OrthoDB" id="2380468at2"/>
<evidence type="ECO:0000259" key="8">
    <source>
        <dbReference type="Pfam" id="PF05504"/>
    </source>
</evidence>
<comment type="caution">
    <text evidence="10">The sequence shown here is derived from an EMBL/GenBank/DDBJ whole genome shotgun (WGS) entry which is preliminary data.</text>
</comment>
<evidence type="ECO:0000259" key="9">
    <source>
        <dbReference type="Pfam" id="PF25198"/>
    </source>
</evidence>
<evidence type="ECO:0000256" key="2">
    <source>
        <dbReference type="ARBA" id="ARBA00007886"/>
    </source>
</evidence>
<dbReference type="InterPro" id="IPR046953">
    <property type="entry name" value="Spore_GerAC-like_C"/>
</dbReference>
<evidence type="ECO:0000256" key="5">
    <source>
        <dbReference type="ARBA" id="ARBA00023136"/>
    </source>
</evidence>
<proteinExistence type="inferred from homology"/>
<evidence type="ECO:0000256" key="6">
    <source>
        <dbReference type="ARBA" id="ARBA00023139"/>
    </source>
</evidence>
<evidence type="ECO:0000313" key="10">
    <source>
        <dbReference type="EMBL" id="OAB41736.1"/>
    </source>
</evidence>
<keyword evidence="3" id="KW-0309">Germination</keyword>